<evidence type="ECO:0000313" key="2">
    <source>
        <dbReference type="EMBL" id="SMX77615.1"/>
    </source>
</evidence>
<dbReference type="Gene3D" id="1.25.10.10">
    <property type="entry name" value="Leucine-rich Repeat Variant"/>
    <property type="match status" value="1"/>
</dbReference>
<dbReference type="InterPro" id="IPR011989">
    <property type="entry name" value="ARM-like"/>
</dbReference>
<proteinExistence type="predicted"/>
<dbReference type="AlphaFoldDB" id="A0A2H1IQZ6"/>
<dbReference type="SUPFAM" id="SSF48371">
    <property type="entry name" value="ARM repeat"/>
    <property type="match status" value="1"/>
</dbReference>
<evidence type="ECO:0000256" key="1">
    <source>
        <dbReference type="SAM" id="MobiDB-lite"/>
    </source>
</evidence>
<feature type="region of interest" description="Disordered" evidence="1">
    <location>
        <begin position="1"/>
        <end position="56"/>
    </location>
</feature>
<name>A0A2H1IQZ6_BRELN</name>
<sequence length="269" mass="28847">MTHPLGHHQTRGPEPPTEADQQTGGDVRNDTENLRKGAGDVQNDTGSLRDDTGDPMIDALSASNPQKRLQAAMAIGTRAEPRDLDVVIARCRIEPDFFARDMVTWALTRLPADDTVPRLIAELDSPLPQAISQSLHTLSKIGDVRAWPAMDPARIGAALIAHTDTEVARSAWRAAVALVPGDNRAELASALVTQLGRGEVEVQKSLSRAIVALGEDLVSVVDERLHAEDDTVRAHAMATRDMFDDPDAGFAHALDAAKRLVALGSETAV</sequence>
<protein>
    <recommendedName>
        <fullName evidence="4">HEAT repeat-containing protein</fullName>
    </recommendedName>
</protein>
<evidence type="ECO:0000313" key="3">
    <source>
        <dbReference type="Proteomes" id="UP000234641"/>
    </source>
</evidence>
<dbReference type="EMBL" id="FXYY01000006">
    <property type="protein sequence ID" value="SMX77615.1"/>
    <property type="molecule type" value="Genomic_DNA"/>
</dbReference>
<dbReference type="Proteomes" id="UP000234641">
    <property type="component" value="Unassembled WGS sequence"/>
</dbReference>
<dbReference type="InterPro" id="IPR016024">
    <property type="entry name" value="ARM-type_fold"/>
</dbReference>
<feature type="compositionally biased region" description="Basic and acidic residues" evidence="1">
    <location>
        <begin position="27"/>
        <end position="38"/>
    </location>
</feature>
<feature type="compositionally biased region" description="Basic residues" evidence="1">
    <location>
        <begin position="1"/>
        <end position="10"/>
    </location>
</feature>
<dbReference type="RefSeq" id="WP_240811994.1">
    <property type="nucleotide sequence ID" value="NZ_FXYY01000006.1"/>
</dbReference>
<gene>
    <name evidence="2" type="ORF">BLIN9172_01349</name>
</gene>
<organism evidence="2 3">
    <name type="scientific">Brevibacterium linens ATCC 9172</name>
    <dbReference type="NCBI Taxonomy" id="1255617"/>
    <lineage>
        <taxon>Bacteria</taxon>
        <taxon>Bacillati</taxon>
        <taxon>Actinomycetota</taxon>
        <taxon>Actinomycetes</taxon>
        <taxon>Micrococcales</taxon>
        <taxon>Brevibacteriaceae</taxon>
        <taxon>Brevibacterium</taxon>
    </lineage>
</organism>
<reference evidence="2 3" key="1">
    <citation type="submission" date="2017-03" db="EMBL/GenBank/DDBJ databases">
        <authorList>
            <person name="Afonso C.L."/>
            <person name="Miller P.J."/>
            <person name="Scott M.A."/>
            <person name="Spackman E."/>
            <person name="Goraichik I."/>
            <person name="Dimitrov K.M."/>
            <person name="Suarez D.L."/>
            <person name="Swayne D.E."/>
        </authorList>
    </citation>
    <scope>NUCLEOTIDE SEQUENCE [LARGE SCALE GENOMIC DNA]</scope>
    <source>
        <strain evidence="2 3">ATCC 9172</strain>
    </source>
</reference>
<accession>A0A2H1IQZ6</accession>
<evidence type="ECO:0008006" key="4">
    <source>
        <dbReference type="Google" id="ProtNLM"/>
    </source>
</evidence>